<dbReference type="EMBL" id="RZHH01000002">
    <property type="protein sequence ID" value="RYJ12919.1"/>
    <property type="molecule type" value="Genomic_DNA"/>
</dbReference>
<dbReference type="RefSeq" id="WP_129783413.1">
    <property type="nucleotide sequence ID" value="NZ_RZHH01000002.1"/>
</dbReference>
<dbReference type="Proteomes" id="UP000294028">
    <property type="component" value="Unassembled WGS sequence"/>
</dbReference>
<gene>
    <name evidence="1" type="ORF">ELS19_02335</name>
</gene>
<accession>A0A482TLN9</accession>
<dbReference type="Pfam" id="PF09855">
    <property type="entry name" value="Zn_ribbon_13"/>
    <property type="match status" value="1"/>
</dbReference>
<protein>
    <submittedName>
        <fullName evidence="1">Nucleic acid-binding protein</fullName>
    </submittedName>
</protein>
<evidence type="ECO:0000313" key="1">
    <source>
        <dbReference type="EMBL" id="RYJ12919.1"/>
    </source>
</evidence>
<proteinExistence type="predicted"/>
<name>A0A482TLN9_9EURY</name>
<evidence type="ECO:0000313" key="2">
    <source>
        <dbReference type="Proteomes" id="UP000294028"/>
    </source>
</evidence>
<dbReference type="AlphaFoldDB" id="A0A482TLN9"/>
<reference evidence="1 2" key="1">
    <citation type="submission" date="2018-12" db="EMBL/GenBank/DDBJ databases">
        <title>Genome analysis provides insights into bioremediation potentialities of Halogeometricum borinquense strain N11.</title>
        <authorList>
            <person name="Najjari A."/>
            <person name="Youssef N."/>
            <person name="Fhoula I."/>
            <person name="Ben Dhia O."/>
            <person name="Mahjoubi M."/>
            <person name="Ouzari H.I."/>
            <person name="Cherif A."/>
        </authorList>
    </citation>
    <scope>NUCLEOTIDE SEQUENCE [LARGE SCALE GENOMIC DNA]</scope>
    <source>
        <strain evidence="1 2">N11</strain>
    </source>
</reference>
<comment type="caution">
    <text evidence="1">The sequence shown here is derived from an EMBL/GenBank/DDBJ whole genome shotgun (WGS) entry which is preliminary data.</text>
</comment>
<dbReference type="InterPro" id="IPR018652">
    <property type="entry name" value="DUF2082_NA-bd_Znr"/>
</dbReference>
<organism evidence="1 2">
    <name type="scientific">Halogeometricum borinquense</name>
    <dbReference type="NCBI Taxonomy" id="60847"/>
    <lineage>
        <taxon>Archaea</taxon>
        <taxon>Methanobacteriati</taxon>
        <taxon>Methanobacteriota</taxon>
        <taxon>Stenosarchaea group</taxon>
        <taxon>Halobacteria</taxon>
        <taxon>Halobacteriales</taxon>
        <taxon>Haloferacaceae</taxon>
        <taxon>Halogeometricum</taxon>
    </lineage>
</organism>
<sequence length="71" mass="7638">MSHEARNGDRGCPKCGHTETEMDSIATSGTGLSKLFDVQNRSFTVVTCASCGYSELYRKKSSGNLADLFLG</sequence>